<dbReference type="EMBL" id="NTGA01000126">
    <property type="protein sequence ID" value="PAY21640.1"/>
    <property type="molecule type" value="Genomic_DNA"/>
</dbReference>
<reference evidence="2" key="1">
    <citation type="submission" date="2017-09" db="EMBL/GenBank/DDBJ databases">
        <authorList>
            <person name="Zhang Y."/>
            <person name="Huang X."/>
            <person name="Liu J."/>
            <person name="Lu L."/>
            <person name="Peng K."/>
        </authorList>
    </citation>
    <scope>NUCLEOTIDE SEQUENCE [LARGE SCALE GENOMIC DNA]</scope>
    <source>
        <strain evidence="2">S-XJ-1</strain>
    </source>
</reference>
<comment type="caution">
    <text evidence="1">The sequence shown here is derived from an EMBL/GenBank/DDBJ whole genome shotgun (WGS) entry which is preliminary data.</text>
</comment>
<accession>A0A2A2WKB3</accession>
<dbReference type="AlphaFoldDB" id="A0A2A2WKB3"/>
<evidence type="ECO:0000313" key="2">
    <source>
        <dbReference type="Proteomes" id="UP000218810"/>
    </source>
</evidence>
<gene>
    <name evidence="1" type="ORF">CEY15_17960</name>
</gene>
<dbReference type="InterPro" id="IPR046229">
    <property type="entry name" value="TnpC-like"/>
</dbReference>
<evidence type="ECO:0000313" key="1">
    <source>
        <dbReference type="EMBL" id="PAY21640.1"/>
    </source>
</evidence>
<dbReference type="OrthoDB" id="4748158at2"/>
<dbReference type="Pfam" id="PF19776">
    <property type="entry name" value="DUF6262"/>
    <property type="match status" value="1"/>
</dbReference>
<name>A0A2A2WKB3_9ACTN</name>
<proteinExistence type="predicted"/>
<protein>
    <submittedName>
        <fullName evidence="1">Uncharacterized protein</fullName>
    </submittedName>
</protein>
<sequence length="93" mass="10491">MTARGKINLVERACTDLAREGQPITVVAIAAATGLSRSTIYRSTELRTIVEHHKHPETPMASLTDELATLRTAVNCLAEQVRRHDEQLRRMRR</sequence>
<dbReference type="RefSeq" id="WP_007632371.1">
    <property type="nucleotide sequence ID" value="NZ_NTGA01000126.1"/>
</dbReference>
<dbReference type="Proteomes" id="UP000218810">
    <property type="component" value="Unassembled WGS sequence"/>
</dbReference>
<organism evidence="1 2">
    <name type="scientific">Dietzia natronolimnaea</name>
    <dbReference type="NCBI Taxonomy" id="161920"/>
    <lineage>
        <taxon>Bacteria</taxon>
        <taxon>Bacillati</taxon>
        <taxon>Actinomycetota</taxon>
        <taxon>Actinomycetes</taxon>
        <taxon>Mycobacteriales</taxon>
        <taxon>Dietziaceae</taxon>
        <taxon>Dietzia</taxon>
    </lineage>
</organism>
<keyword evidence="2" id="KW-1185">Reference proteome</keyword>